<protein>
    <submittedName>
        <fullName evidence="2">Uncharacterized protein</fullName>
    </submittedName>
</protein>
<organism evidence="2">
    <name type="scientific">Lepeophtheirus salmonis</name>
    <name type="common">Salmon louse</name>
    <name type="synonym">Caligus salmonis</name>
    <dbReference type="NCBI Taxonomy" id="72036"/>
    <lineage>
        <taxon>Eukaryota</taxon>
        <taxon>Metazoa</taxon>
        <taxon>Ecdysozoa</taxon>
        <taxon>Arthropoda</taxon>
        <taxon>Crustacea</taxon>
        <taxon>Multicrustacea</taxon>
        <taxon>Hexanauplia</taxon>
        <taxon>Copepoda</taxon>
        <taxon>Siphonostomatoida</taxon>
        <taxon>Caligidae</taxon>
        <taxon>Lepeophtheirus</taxon>
    </lineage>
</organism>
<feature type="compositionally biased region" description="Polar residues" evidence="1">
    <location>
        <begin position="1"/>
        <end position="10"/>
    </location>
</feature>
<evidence type="ECO:0000313" key="2">
    <source>
        <dbReference type="EMBL" id="CDW39047.1"/>
    </source>
</evidence>
<dbReference type="AlphaFoldDB" id="A0A0K2UMF6"/>
<dbReference type="EMBL" id="HACA01021686">
    <property type="protein sequence ID" value="CDW39047.1"/>
    <property type="molecule type" value="Transcribed_RNA"/>
</dbReference>
<reference evidence="2" key="1">
    <citation type="submission" date="2014-05" db="EMBL/GenBank/DDBJ databases">
        <authorList>
            <person name="Chronopoulou M."/>
        </authorList>
    </citation>
    <scope>NUCLEOTIDE SEQUENCE</scope>
    <source>
        <tissue evidence="2">Whole organism</tissue>
    </source>
</reference>
<evidence type="ECO:0000256" key="1">
    <source>
        <dbReference type="SAM" id="MobiDB-lite"/>
    </source>
</evidence>
<accession>A0A0K2UMF6</accession>
<proteinExistence type="predicted"/>
<name>A0A0K2UMF6_LEPSM</name>
<feature type="region of interest" description="Disordered" evidence="1">
    <location>
        <begin position="1"/>
        <end position="22"/>
    </location>
</feature>
<sequence length="22" mass="2436">MSCAENNATNGDGKVVLPDWKW</sequence>